<evidence type="ECO:0000256" key="1">
    <source>
        <dbReference type="SAM" id="Phobius"/>
    </source>
</evidence>
<keyword evidence="1" id="KW-1133">Transmembrane helix</keyword>
<dbReference type="STRING" id="360911.EAT1b_2194"/>
<keyword evidence="3" id="KW-1185">Reference proteome</keyword>
<dbReference type="AlphaFoldDB" id="C4L1T5"/>
<proteinExistence type="predicted"/>
<keyword evidence="1" id="KW-0472">Membrane</keyword>
<organism evidence="2 3">
    <name type="scientific">Exiguobacterium sp. (strain ATCC BAA-1283 / AT1b)</name>
    <dbReference type="NCBI Taxonomy" id="360911"/>
    <lineage>
        <taxon>Bacteria</taxon>
        <taxon>Bacillati</taxon>
        <taxon>Bacillota</taxon>
        <taxon>Bacilli</taxon>
        <taxon>Bacillales</taxon>
        <taxon>Bacillales Family XII. Incertae Sedis</taxon>
        <taxon>Exiguobacterium</taxon>
    </lineage>
</organism>
<dbReference type="Proteomes" id="UP000000716">
    <property type="component" value="Chromosome"/>
</dbReference>
<dbReference type="HOGENOM" id="CLU_1728658_0_0_9"/>
<evidence type="ECO:0000313" key="3">
    <source>
        <dbReference type="Proteomes" id="UP000000716"/>
    </source>
</evidence>
<gene>
    <name evidence="2" type="ordered locus">EAT1b_2194</name>
</gene>
<reference evidence="2 3" key="1">
    <citation type="journal article" date="2011" name="J. Bacteriol.">
        <title>Complete genome sequence of the Thermophilic Bacterium Exiguobacterium sp. AT1b.</title>
        <authorList>
            <person name="Vishnivetskaya T.A."/>
            <person name="Lucas S."/>
            <person name="Copeland A."/>
            <person name="Lapidus A."/>
            <person name="Glavina Del Rio T."/>
            <person name="Dalin E."/>
            <person name="Tice H."/>
            <person name="Bruce D.C."/>
            <person name="Goodwin L.A."/>
            <person name="Pitluck S."/>
            <person name="Saunders E."/>
            <person name="Brettin T."/>
            <person name="Detter C."/>
            <person name="Han C."/>
            <person name="Larimer F."/>
            <person name="Land M.L."/>
            <person name="Hauser L.J."/>
            <person name="Kyrpides N.C."/>
            <person name="Ovchinnikova G."/>
            <person name="Kathariou S."/>
            <person name="Ramaley R.F."/>
            <person name="Rodrigues D.F."/>
            <person name="Hendrix C."/>
            <person name="Richardson P."/>
            <person name="Tiedje J.M."/>
        </authorList>
    </citation>
    <scope>NUCLEOTIDE SEQUENCE [LARGE SCALE GENOMIC DNA]</scope>
    <source>
        <strain evidence="3">ATCC BAA-1283 / AT1b</strain>
    </source>
</reference>
<feature type="transmembrane region" description="Helical" evidence="1">
    <location>
        <begin position="12"/>
        <end position="30"/>
    </location>
</feature>
<dbReference type="OrthoDB" id="2353439at2"/>
<dbReference type="KEGG" id="eat:EAT1b_2194"/>
<protein>
    <submittedName>
        <fullName evidence="2">Uncharacterized protein</fullName>
    </submittedName>
</protein>
<feature type="transmembrane region" description="Helical" evidence="1">
    <location>
        <begin position="73"/>
        <end position="93"/>
    </location>
</feature>
<keyword evidence="1" id="KW-0812">Transmembrane</keyword>
<sequence>MEQDVKWMRRMRRYAVPILILYVTAIIVALLLEKMWLIPIMGSVSVIIVVMGFQEMRIMWRMTEHPKAHRMLIFQYVFEWVDAILLTALMVTLLTAEDVGLVIGLFFGIWGVLSPTRQKWFTKQLKQIDPELPTYEEVLEGGEKIWNYHQK</sequence>
<feature type="transmembrane region" description="Helical" evidence="1">
    <location>
        <begin position="36"/>
        <end position="53"/>
    </location>
</feature>
<dbReference type="RefSeq" id="WP_015880676.1">
    <property type="nucleotide sequence ID" value="NC_012673.1"/>
</dbReference>
<evidence type="ECO:0000313" key="2">
    <source>
        <dbReference type="EMBL" id="ACQ71117.1"/>
    </source>
</evidence>
<accession>C4L1T5</accession>
<name>C4L1T5_EXISA</name>
<dbReference type="EMBL" id="CP001615">
    <property type="protein sequence ID" value="ACQ71117.1"/>
    <property type="molecule type" value="Genomic_DNA"/>
</dbReference>
<feature type="transmembrane region" description="Helical" evidence="1">
    <location>
        <begin position="99"/>
        <end position="116"/>
    </location>
</feature>